<dbReference type="PROSITE" id="PS51257">
    <property type="entry name" value="PROKAR_LIPOPROTEIN"/>
    <property type="match status" value="1"/>
</dbReference>
<dbReference type="InterPro" id="IPR050490">
    <property type="entry name" value="Bact_solute-bd_prot1"/>
</dbReference>
<evidence type="ECO:0000313" key="3">
    <source>
        <dbReference type="EMBL" id="MBM0105954.1"/>
    </source>
</evidence>
<dbReference type="Gene3D" id="3.40.190.10">
    <property type="entry name" value="Periplasmic binding protein-like II"/>
    <property type="match status" value="1"/>
</dbReference>
<comment type="subcellular location">
    <subcellularLocation>
        <location evidence="1">Periplasm</location>
    </subcellularLocation>
</comment>
<protein>
    <submittedName>
        <fullName evidence="3">Extracellular solute-binding protein</fullName>
    </submittedName>
</protein>
<dbReference type="InterPro" id="IPR006059">
    <property type="entry name" value="SBP"/>
</dbReference>
<sequence>MARGLLAALALLAAGCDRPESDALVIHAQPYIKEVYAQVVADYGSAHPDVSVRFEPGPRDEEQMVQQLLRSSLIGAPLPDVVMVSGNFVRLLAERELAVPLGAFIAGHPHWRTTVAEAVIEAGRYGRSSYGLAFGFSVPVVLFNKQLVRRAGADPEHLPTDWPQILALAKRIDDSAEGVVGGLLEYDGGGAFAFLALLESHGGTLLSGDEREVAVDTVAGLQALDVVRGFGLAGQARADMSRDQARQAFGAGSVGVFVTMSSMLPRLEQAAEGYFEIGMAPFPMQAQGRLPTAGPVAVMLTRDPARQRRVFALMSYLTSAEAQIAMAKASGYVPANSLAIAQSAALRGLLEERSFSAAVLGRLDAATRWYAPPGPNAIRIADRITTRMQQVVTLEQEPAAALRQLVDEIRPLLPDPTS</sequence>
<evidence type="ECO:0000313" key="4">
    <source>
        <dbReference type="Proteomes" id="UP000661077"/>
    </source>
</evidence>
<reference evidence="3 4" key="1">
    <citation type="journal article" date="2021" name="Int. J. Syst. Evol. Microbiol.">
        <title>Steroidobacter gossypii sp. nov., isolated from soil of cotton cropping field.</title>
        <authorList>
            <person name="Huang R."/>
            <person name="Yang S."/>
            <person name="Zhen C."/>
            <person name="Liu W."/>
        </authorList>
    </citation>
    <scope>NUCLEOTIDE SEQUENCE [LARGE SCALE GENOMIC DNA]</scope>
    <source>
        <strain evidence="3 4">S1-65</strain>
    </source>
</reference>
<comment type="caution">
    <text evidence="3">The sequence shown here is derived from an EMBL/GenBank/DDBJ whole genome shotgun (WGS) entry which is preliminary data.</text>
</comment>
<dbReference type="EMBL" id="JAEVLS010000003">
    <property type="protein sequence ID" value="MBM0105954.1"/>
    <property type="molecule type" value="Genomic_DNA"/>
</dbReference>
<dbReference type="PANTHER" id="PTHR43649:SF30">
    <property type="entry name" value="ABC TRANSPORTER SUBSTRATE-BINDING PROTEIN"/>
    <property type="match status" value="1"/>
</dbReference>
<accession>A0ABS1WY96</accession>
<proteinExistence type="inferred from homology"/>
<organism evidence="3 4">
    <name type="scientific">Steroidobacter gossypii</name>
    <dbReference type="NCBI Taxonomy" id="2805490"/>
    <lineage>
        <taxon>Bacteria</taxon>
        <taxon>Pseudomonadati</taxon>
        <taxon>Pseudomonadota</taxon>
        <taxon>Gammaproteobacteria</taxon>
        <taxon>Steroidobacterales</taxon>
        <taxon>Steroidobacteraceae</taxon>
        <taxon>Steroidobacter</taxon>
    </lineage>
</organism>
<keyword evidence="4" id="KW-1185">Reference proteome</keyword>
<comment type="similarity">
    <text evidence="2">Belongs to the bacterial solute-binding protein 1 family.</text>
</comment>
<dbReference type="RefSeq" id="WP_203168027.1">
    <property type="nucleotide sequence ID" value="NZ_JAEVLS010000003.1"/>
</dbReference>
<dbReference type="Proteomes" id="UP000661077">
    <property type="component" value="Unassembled WGS sequence"/>
</dbReference>
<dbReference type="Pfam" id="PF13416">
    <property type="entry name" value="SBP_bac_8"/>
    <property type="match status" value="1"/>
</dbReference>
<evidence type="ECO:0000256" key="2">
    <source>
        <dbReference type="ARBA" id="ARBA00008520"/>
    </source>
</evidence>
<gene>
    <name evidence="3" type="ORF">JM946_14575</name>
</gene>
<evidence type="ECO:0000256" key="1">
    <source>
        <dbReference type="ARBA" id="ARBA00004418"/>
    </source>
</evidence>
<name>A0ABS1WY96_9GAMM</name>
<dbReference type="SUPFAM" id="SSF53850">
    <property type="entry name" value="Periplasmic binding protein-like II"/>
    <property type="match status" value="1"/>
</dbReference>
<dbReference type="PANTHER" id="PTHR43649">
    <property type="entry name" value="ARABINOSE-BINDING PROTEIN-RELATED"/>
    <property type="match status" value="1"/>
</dbReference>